<feature type="transmembrane region" description="Helical" evidence="1">
    <location>
        <begin position="34"/>
        <end position="55"/>
    </location>
</feature>
<evidence type="ECO:0000256" key="1">
    <source>
        <dbReference type="SAM" id="Phobius"/>
    </source>
</evidence>
<keyword evidence="1" id="KW-0812">Transmembrane</keyword>
<keyword evidence="1" id="KW-0472">Membrane</keyword>
<protein>
    <recommendedName>
        <fullName evidence="4">G-protein coupled receptors family 1 profile domain-containing protein</fullName>
    </recommendedName>
</protein>
<organism evidence="2 3">
    <name type="scientific">Ataeniobius toweri</name>
    <dbReference type="NCBI Taxonomy" id="208326"/>
    <lineage>
        <taxon>Eukaryota</taxon>
        <taxon>Metazoa</taxon>
        <taxon>Chordata</taxon>
        <taxon>Craniata</taxon>
        <taxon>Vertebrata</taxon>
        <taxon>Euteleostomi</taxon>
        <taxon>Actinopterygii</taxon>
        <taxon>Neopterygii</taxon>
        <taxon>Teleostei</taxon>
        <taxon>Neoteleostei</taxon>
        <taxon>Acanthomorphata</taxon>
        <taxon>Ovalentaria</taxon>
        <taxon>Atherinomorphae</taxon>
        <taxon>Cyprinodontiformes</taxon>
        <taxon>Goodeidae</taxon>
        <taxon>Ataeniobius</taxon>
    </lineage>
</organism>
<sequence length="295" mass="33627">MSLNSSMSFSDNSSNIPFYLACEHSIPRRAIFTVYSIINILILFPLYVIILHMGIQRWRHQRFEPTRMAMSPSNFFTLNMMISEIICVLGSVFFTLGLYPKSQLLYLLGVFFFGIILPGQTLFHVLTCVDRYLAVVYPIIYMQKRETHGVKIRNISNICVWLLCFGWVGVIKLYLPNFPAVPFFSILAISICVMFFCCFSVLWGLTHPAPGEVGDHKRQVDQTKQRAFIMILAITVTLVLRSAGLLVSFGLKNVGSLDQRRFCGLLDFGIFLTFPSSLVLPLLFLHRAGKLTCRR</sequence>
<keyword evidence="3" id="KW-1185">Reference proteome</keyword>
<feature type="transmembrane region" description="Helical" evidence="1">
    <location>
        <begin position="268"/>
        <end position="285"/>
    </location>
</feature>
<reference evidence="2 3" key="1">
    <citation type="submission" date="2021-07" db="EMBL/GenBank/DDBJ databases">
        <authorList>
            <person name="Palmer J.M."/>
        </authorList>
    </citation>
    <scope>NUCLEOTIDE SEQUENCE [LARGE SCALE GENOMIC DNA]</scope>
    <source>
        <strain evidence="2 3">AT_MEX2019</strain>
        <tissue evidence="2">Muscle</tissue>
    </source>
</reference>
<comment type="caution">
    <text evidence="2">The sequence shown here is derived from an EMBL/GenBank/DDBJ whole genome shotgun (WGS) entry which is preliminary data.</text>
</comment>
<proteinExistence type="predicted"/>
<feature type="transmembrane region" description="Helical" evidence="1">
    <location>
        <begin position="155"/>
        <end position="175"/>
    </location>
</feature>
<dbReference type="SUPFAM" id="SSF81321">
    <property type="entry name" value="Family A G protein-coupled receptor-like"/>
    <property type="match status" value="1"/>
</dbReference>
<feature type="transmembrane region" description="Helical" evidence="1">
    <location>
        <begin position="181"/>
        <end position="206"/>
    </location>
</feature>
<dbReference type="Proteomes" id="UP001345963">
    <property type="component" value="Unassembled WGS sequence"/>
</dbReference>
<accession>A0ABU7CAY6</accession>
<feature type="transmembrane region" description="Helical" evidence="1">
    <location>
        <begin position="105"/>
        <end position="134"/>
    </location>
</feature>
<name>A0ABU7CAY6_9TELE</name>
<gene>
    <name evidence="2" type="ORF">ATANTOWER_032130</name>
</gene>
<feature type="transmembrane region" description="Helical" evidence="1">
    <location>
        <begin position="227"/>
        <end position="248"/>
    </location>
</feature>
<keyword evidence="1" id="KW-1133">Transmembrane helix</keyword>
<dbReference type="CDD" id="cd00637">
    <property type="entry name" value="7tm_classA_rhodopsin-like"/>
    <property type="match status" value="1"/>
</dbReference>
<dbReference type="Gene3D" id="1.20.1070.10">
    <property type="entry name" value="Rhodopsin 7-helix transmembrane proteins"/>
    <property type="match status" value="1"/>
</dbReference>
<dbReference type="EMBL" id="JAHUTI010088605">
    <property type="protein sequence ID" value="MED6260058.1"/>
    <property type="molecule type" value="Genomic_DNA"/>
</dbReference>
<evidence type="ECO:0008006" key="4">
    <source>
        <dbReference type="Google" id="ProtNLM"/>
    </source>
</evidence>
<evidence type="ECO:0000313" key="3">
    <source>
        <dbReference type="Proteomes" id="UP001345963"/>
    </source>
</evidence>
<evidence type="ECO:0000313" key="2">
    <source>
        <dbReference type="EMBL" id="MED6260058.1"/>
    </source>
</evidence>
<feature type="transmembrane region" description="Helical" evidence="1">
    <location>
        <begin position="76"/>
        <end position="99"/>
    </location>
</feature>